<reference evidence="1 2" key="1">
    <citation type="journal article" date="2016" name="Appl. Environ. Microbiol.">
        <title>Function and Phylogeny of Bacterial Butyryl Coenzyme A:Acetate Transferases and Their Diversity in the Proximal Colon of Swine.</title>
        <authorList>
            <person name="Trachsel J."/>
            <person name="Bayles D.O."/>
            <person name="Looft T."/>
            <person name="Levine U.Y."/>
            <person name="Allen H.K."/>
        </authorList>
    </citation>
    <scope>NUCLEOTIDE SEQUENCE [LARGE SCALE GENOMIC DNA]</scope>
    <source>
        <strain evidence="1 2">68-3-10</strain>
    </source>
</reference>
<dbReference type="RefSeq" id="WP_075714539.1">
    <property type="nucleotide sequence ID" value="NZ_MJIE01000001.1"/>
</dbReference>
<sequence>MDAGKRNIAFPIIANYNCIVKFFIEKGMDLNYIEQPKMTRRTLDVGTKYSPDYVCAPFKSTLGSMIDALEAGADTLIMTMGLCRLGYYGELQEQILRDLGYEFEMINLASYTTGNVKDYYKAIRRLNPKISLSRFTKAALIGLKMLEYIDEIEALYYRNCGFEVNKGEYRKAYEDFLMAMDMVNGRKDIERQYRKTRNAFREIRTDKPDHPIRVGVIGEYFTVMDDFSNLGLEQMLADMGVEVHRWMNPTNRNLHYKGQKNLGVQISEYSRFEMGPTSTANIWCAKNYAENGFDGLIHVKSAGCTPEIDIMPVLENISRDYKIPILYLTYDSQTSDTGLQTRVEAFNDMLRMRRAAI</sequence>
<dbReference type="InterPro" id="IPR010327">
    <property type="entry name" value="FldB/FldC_alpha/beta"/>
</dbReference>
<dbReference type="STRING" id="1261640.BHK98_11910"/>
<accession>A0A1Q9JKK8</accession>
<keyword evidence="2" id="KW-1185">Reference proteome</keyword>
<dbReference type="OrthoDB" id="9780120at2"/>
<comment type="caution">
    <text evidence="1">The sequence shown here is derived from an EMBL/GenBank/DDBJ whole genome shotgun (WGS) entry which is preliminary data.</text>
</comment>
<gene>
    <name evidence="1" type="ORF">BHK98_11910</name>
</gene>
<evidence type="ECO:0000313" key="1">
    <source>
        <dbReference type="EMBL" id="OLR56706.1"/>
    </source>
</evidence>
<organism evidence="1 2">
    <name type="scientific">Hornefia porci</name>
    <dbReference type="NCBI Taxonomy" id="2652292"/>
    <lineage>
        <taxon>Bacteria</taxon>
        <taxon>Bacillati</taxon>
        <taxon>Bacillota</taxon>
        <taxon>Clostridia</taxon>
        <taxon>Peptostreptococcales</taxon>
        <taxon>Anaerovoracaceae</taxon>
        <taxon>Hornefia</taxon>
    </lineage>
</organism>
<dbReference type="InterPro" id="IPR051805">
    <property type="entry name" value="Dehydratase_Activator_Redct"/>
</dbReference>
<name>A0A1Q9JKK8_9FIRM</name>
<evidence type="ECO:0000313" key="2">
    <source>
        <dbReference type="Proteomes" id="UP000187404"/>
    </source>
</evidence>
<dbReference type="EMBL" id="MJIE01000001">
    <property type="protein sequence ID" value="OLR56706.1"/>
    <property type="molecule type" value="Genomic_DNA"/>
</dbReference>
<proteinExistence type="predicted"/>
<dbReference type="Pfam" id="PF06050">
    <property type="entry name" value="HGD-D"/>
    <property type="match status" value="1"/>
</dbReference>
<protein>
    <submittedName>
        <fullName evidence="1">Uncharacterized protein</fullName>
    </submittedName>
</protein>
<dbReference type="PANTHER" id="PTHR32329">
    <property type="entry name" value="BIFUNCTIONAL PROTEIN [INCLUDES 2-HYDROXYACYL-COA DEHYDRATASE (N-TER) AND ITS ACTIVATOR DOMAIN (C_TERM)-RELATED"/>
    <property type="match status" value="1"/>
</dbReference>
<dbReference type="Proteomes" id="UP000187404">
    <property type="component" value="Unassembled WGS sequence"/>
</dbReference>
<dbReference type="AlphaFoldDB" id="A0A1Q9JKK8"/>
<dbReference type="PANTHER" id="PTHR32329:SF2">
    <property type="entry name" value="BIFUNCTIONAL PROTEIN [INCLUDES 2-HYDROXYACYL-COA DEHYDRATASE (N-TER) AND ITS ACTIVATOR DOMAIN (C_TERM)"/>
    <property type="match status" value="1"/>
</dbReference>
<dbReference type="Gene3D" id="3.40.50.11900">
    <property type="match status" value="1"/>
</dbReference>